<feature type="region of interest" description="Disordered" evidence="1">
    <location>
        <begin position="114"/>
        <end position="139"/>
    </location>
</feature>
<keyword evidence="3" id="KW-1185">Reference proteome</keyword>
<evidence type="ECO:0000256" key="1">
    <source>
        <dbReference type="SAM" id="MobiDB-lite"/>
    </source>
</evidence>
<dbReference type="RefSeq" id="WP_105041670.1">
    <property type="nucleotide sequence ID" value="NZ_MQWA01000001.1"/>
</dbReference>
<dbReference type="SUPFAM" id="SSF53649">
    <property type="entry name" value="Alkaline phosphatase-like"/>
    <property type="match status" value="1"/>
</dbReference>
<evidence type="ECO:0000313" key="2">
    <source>
        <dbReference type="EMBL" id="PQJ27184.1"/>
    </source>
</evidence>
<dbReference type="EMBL" id="MQWA01000001">
    <property type="protein sequence ID" value="PQJ27184.1"/>
    <property type="molecule type" value="Genomic_DNA"/>
</dbReference>
<dbReference type="Gene3D" id="3.40.720.10">
    <property type="entry name" value="Alkaline Phosphatase, subunit A"/>
    <property type="match status" value="1"/>
</dbReference>
<comment type="caution">
    <text evidence="2">The sequence shown here is derived from an EMBL/GenBank/DDBJ whole genome shotgun (WGS) entry which is preliminary data.</text>
</comment>
<protein>
    <recommendedName>
        <fullName evidence="4">N-sulphoglucosamine sulphohydrolase C-terminal domain-containing protein</fullName>
    </recommendedName>
</protein>
<reference evidence="2 3" key="1">
    <citation type="submission" date="2016-12" db="EMBL/GenBank/DDBJ databases">
        <title>Study of bacterial adaptation to deep sea.</title>
        <authorList>
            <person name="Song J."/>
            <person name="Yoshizawa S."/>
            <person name="Kogure K."/>
        </authorList>
    </citation>
    <scope>NUCLEOTIDE SEQUENCE [LARGE SCALE GENOMIC DNA]</scope>
    <source>
        <strain evidence="2 3">SAORIC-165</strain>
    </source>
</reference>
<name>A0A2S7TYI8_9BACT</name>
<dbReference type="Proteomes" id="UP000239907">
    <property type="component" value="Unassembled WGS sequence"/>
</dbReference>
<feature type="compositionally biased region" description="Basic and acidic residues" evidence="1">
    <location>
        <begin position="121"/>
        <end position="130"/>
    </location>
</feature>
<gene>
    <name evidence="2" type="ORF">BSZ32_00830</name>
</gene>
<dbReference type="InterPro" id="IPR017850">
    <property type="entry name" value="Alkaline_phosphatase_core_sf"/>
</dbReference>
<accession>A0A2S7TYI8</accession>
<dbReference type="AlphaFoldDB" id="A0A2S7TYI8"/>
<proteinExistence type="predicted"/>
<evidence type="ECO:0000313" key="3">
    <source>
        <dbReference type="Proteomes" id="UP000239907"/>
    </source>
</evidence>
<evidence type="ECO:0008006" key="4">
    <source>
        <dbReference type="Google" id="ProtNLM"/>
    </source>
</evidence>
<sequence>MDKHESDIREVLPLMNVFRKDPVHHLDVVSKEWKYNYWWFAKEGLEPAEELFNTEEDMYEMKNLISDAKSKNALEAMRKRYDEQMALYKKNVVSYNGYAKYGELFDRNIPWRKKNFSRNKSGSDKSDKSDKKKKKKSKT</sequence>
<organism evidence="2 3">
    <name type="scientific">Rubritalea profundi</name>
    <dbReference type="NCBI Taxonomy" id="1658618"/>
    <lineage>
        <taxon>Bacteria</taxon>
        <taxon>Pseudomonadati</taxon>
        <taxon>Verrucomicrobiota</taxon>
        <taxon>Verrucomicrobiia</taxon>
        <taxon>Verrucomicrobiales</taxon>
        <taxon>Rubritaleaceae</taxon>
        <taxon>Rubritalea</taxon>
    </lineage>
</organism>